<dbReference type="AlphaFoldDB" id="Q21PY9"/>
<dbReference type="KEGG" id="rfr:Rfer_4470"/>
<dbReference type="Proteomes" id="UP000008332">
    <property type="component" value="Plasmid unnamed1"/>
</dbReference>
<accession>Q21PY9</accession>
<dbReference type="OrthoDB" id="1449298at2"/>
<organism evidence="1 2">
    <name type="scientific">Albidiferax ferrireducens (strain ATCC BAA-621 / DSM 15236 / T118)</name>
    <name type="common">Rhodoferax ferrireducens</name>
    <dbReference type="NCBI Taxonomy" id="338969"/>
    <lineage>
        <taxon>Bacteria</taxon>
        <taxon>Pseudomonadati</taxon>
        <taxon>Pseudomonadota</taxon>
        <taxon>Betaproteobacteria</taxon>
        <taxon>Burkholderiales</taxon>
        <taxon>Comamonadaceae</taxon>
        <taxon>Rhodoferax</taxon>
    </lineage>
</organism>
<dbReference type="EMBL" id="CP000268">
    <property type="protein sequence ID" value="ABD72156.1"/>
    <property type="molecule type" value="Genomic_DNA"/>
</dbReference>
<gene>
    <name evidence="1" type="ordered locus">Rfer_4470</name>
</gene>
<sequence>MSKQDISKFEDALLKAYGLLQQFGQPAWAKRIYEIGGQLQEGHWDAANTFLRIYGGSGGFGEVYLSANGVPLSSENTELDALKDELFVLARSIKNRGPG</sequence>
<evidence type="ECO:0000313" key="2">
    <source>
        <dbReference type="Proteomes" id="UP000008332"/>
    </source>
</evidence>
<keyword evidence="1" id="KW-0614">Plasmid</keyword>
<evidence type="ECO:0000313" key="1">
    <source>
        <dbReference type="EMBL" id="ABD72156.1"/>
    </source>
</evidence>
<dbReference type="HOGENOM" id="CLU_181546_0_0_4"/>
<proteinExistence type="predicted"/>
<keyword evidence="2" id="KW-1185">Reference proteome</keyword>
<dbReference type="RefSeq" id="WP_011458583.1">
    <property type="nucleotide sequence ID" value="NC_007901.1"/>
</dbReference>
<name>Q21PY9_ALBFT</name>
<protein>
    <submittedName>
        <fullName evidence="1">Uncharacterized protein</fullName>
    </submittedName>
</protein>
<reference evidence="2" key="1">
    <citation type="submission" date="2006-02" db="EMBL/GenBank/DDBJ databases">
        <title>Complete sequence of plasmid 1 of Rhodoferax ferrireducens DSM 15236.</title>
        <authorList>
            <person name="Copeland A."/>
            <person name="Lucas S."/>
            <person name="Lapidus A."/>
            <person name="Barry K."/>
            <person name="Detter J.C."/>
            <person name="Glavina del Rio T."/>
            <person name="Hammon N."/>
            <person name="Israni S."/>
            <person name="Pitluck S."/>
            <person name="Brettin T."/>
            <person name="Bruce D."/>
            <person name="Han C."/>
            <person name="Tapia R."/>
            <person name="Gilna P."/>
            <person name="Kiss H."/>
            <person name="Schmutz J."/>
            <person name="Larimer F."/>
            <person name="Land M."/>
            <person name="Kyrpides N."/>
            <person name="Ivanova N."/>
            <person name="Richardson P."/>
        </authorList>
    </citation>
    <scope>NUCLEOTIDE SEQUENCE [LARGE SCALE GENOMIC DNA]</scope>
    <source>
        <strain evidence="2">ATCC BAA-621 / DSM 15236 / T118</strain>
        <plasmid evidence="2">Plasmid pDSM15236</plasmid>
    </source>
</reference>
<geneLocation type="plasmid" evidence="2">
    <name>pDSM15236</name>
</geneLocation>